<organism evidence="3 4">
    <name type="scientific">Ramazzottius varieornatus</name>
    <name type="common">Water bear</name>
    <name type="synonym">Tardigrade</name>
    <dbReference type="NCBI Taxonomy" id="947166"/>
    <lineage>
        <taxon>Eukaryota</taxon>
        <taxon>Metazoa</taxon>
        <taxon>Ecdysozoa</taxon>
        <taxon>Tardigrada</taxon>
        <taxon>Eutardigrada</taxon>
        <taxon>Parachela</taxon>
        <taxon>Hypsibioidea</taxon>
        <taxon>Ramazzottiidae</taxon>
        <taxon>Ramazzottius</taxon>
    </lineage>
</organism>
<gene>
    <name evidence="3" type="primary">RvY_12548-1</name>
    <name evidence="3" type="synonym">RvY_12548.1</name>
    <name evidence="3" type="ORF">RvY_12548</name>
</gene>
<feature type="compositionally biased region" description="Low complexity" evidence="1">
    <location>
        <begin position="381"/>
        <end position="400"/>
    </location>
</feature>
<dbReference type="InterPro" id="IPR015216">
    <property type="entry name" value="SANTA"/>
</dbReference>
<feature type="compositionally biased region" description="Polar residues" evidence="1">
    <location>
        <begin position="614"/>
        <end position="625"/>
    </location>
</feature>
<feature type="region of interest" description="Disordered" evidence="1">
    <location>
        <begin position="204"/>
        <end position="244"/>
    </location>
</feature>
<dbReference type="Pfam" id="PF09133">
    <property type="entry name" value="SANTA"/>
    <property type="match status" value="1"/>
</dbReference>
<feature type="region of interest" description="Disordered" evidence="1">
    <location>
        <begin position="729"/>
        <end position="793"/>
    </location>
</feature>
<protein>
    <recommendedName>
        <fullName evidence="2">SANTA domain-containing protein</fullName>
    </recommendedName>
</protein>
<feature type="compositionally biased region" description="Polar residues" evidence="1">
    <location>
        <begin position="282"/>
        <end position="302"/>
    </location>
</feature>
<feature type="compositionally biased region" description="Basic and acidic residues" evidence="1">
    <location>
        <begin position="547"/>
        <end position="561"/>
    </location>
</feature>
<feature type="domain" description="SANTA" evidence="2">
    <location>
        <begin position="62"/>
        <end position="151"/>
    </location>
</feature>
<dbReference type="EMBL" id="BDGG01000007">
    <property type="protein sequence ID" value="GAV01913.1"/>
    <property type="molecule type" value="Genomic_DNA"/>
</dbReference>
<feature type="region of interest" description="Disordered" evidence="1">
    <location>
        <begin position="376"/>
        <end position="407"/>
    </location>
</feature>
<comment type="caution">
    <text evidence="3">The sequence shown here is derived from an EMBL/GenBank/DDBJ whole genome shotgun (WGS) entry which is preliminary data.</text>
</comment>
<feature type="compositionally biased region" description="Basic residues" evidence="1">
    <location>
        <begin position="733"/>
        <end position="742"/>
    </location>
</feature>
<evidence type="ECO:0000313" key="4">
    <source>
        <dbReference type="Proteomes" id="UP000186922"/>
    </source>
</evidence>
<accession>A0A1D1VP26</accession>
<feature type="compositionally biased region" description="Basic residues" evidence="1">
    <location>
        <begin position="692"/>
        <end position="703"/>
    </location>
</feature>
<feature type="compositionally biased region" description="Basic residues" evidence="1">
    <location>
        <begin position="778"/>
        <end position="789"/>
    </location>
</feature>
<feature type="compositionally biased region" description="Polar residues" evidence="1">
    <location>
        <begin position="890"/>
        <end position="904"/>
    </location>
</feature>
<evidence type="ECO:0000259" key="2">
    <source>
        <dbReference type="Pfam" id="PF09133"/>
    </source>
</evidence>
<feature type="region of interest" description="Disordered" evidence="1">
    <location>
        <begin position="542"/>
        <end position="583"/>
    </location>
</feature>
<evidence type="ECO:0000256" key="1">
    <source>
        <dbReference type="SAM" id="MobiDB-lite"/>
    </source>
</evidence>
<feature type="region of interest" description="Disordered" evidence="1">
    <location>
        <begin position="861"/>
        <end position="963"/>
    </location>
</feature>
<dbReference type="Proteomes" id="UP000186922">
    <property type="component" value="Unassembled WGS sequence"/>
</dbReference>
<feature type="compositionally biased region" description="Basic and acidic residues" evidence="1">
    <location>
        <begin position="217"/>
        <end position="226"/>
    </location>
</feature>
<feature type="region of interest" description="Disordered" evidence="1">
    <location>
        <begin position="612"/>
        <end position="670"/>
    </location>
</feature>
<sequence length="963" mass="106657">MALPIARGGTMDLNGGRPAPARKVQPVKKAVNVALAQVAAPNLVAVAEPRCNHEIYGVKADLWEWVIEFTPDGAVRVVGQDQQGGPGLIVKKITTTTIKERIQGKKDFVVTQSNSIYRLIGKLWLPEMIENGFSQRIMDAFRDGFPKNWASLLQEEWKRQEEVKKSRNPESLQQKQPKAYIRGTIIPHPKPVAPVVEAPPVEIPSPAWETWEEEDDENRREKDFPRDSYQAGGLPRLPAVPLRPATAQVDPATIEAEPEELIASTMKPESLAERTEAAENVEASTEEQTGTVVTSSNPSNQKARVEEETQKEVMVEQEKRDETGDVPTSPDLTEVEADLSLAQADKTVDVNDLEAMLALESSAIRAAVGLANKSKEVAAGVEESVAPSTSTSSSEVPSTSHQASRANYELRRRYDVCYNYEVNQSAAKKQRKNGKGPKSNEKHQSHKKAASEEVQSGLKLDTLLAVMKRQSETDVVETLAVGPEVGPEVKVFASTKRQRCRSSPPSPTTLRPVLSSAPEPPTPHDEDEEKYQVELEWDSLERMTGNQHREVFPAGRKDGSGRKGTPTKVVLSGFKGRSLSPPARISMSAPLIVKKFSAQKDKKLRGLFSAERQAVSNSDMSTQRLQGKLAKEPRRGTPHFKSEETIPIPAIPSPHVRSQPGPLMYGHDDVEGEVDEGEKVVEAKKLAARKKVLKKAKAPKSKKTTNAVAEEEEKVDFSSVYNLAKNTDDVGRTKKKISRSRIRSPETPVVKPRLTQAPSSKGSSIAPKPYNIPAVTHSIKKTKKGKRRSIVPVRAGRRNANWFEQTVEGFSTIKTVSSSEKKKATAGLLFKKRESSSRKSSKLSLGAVEWEDEEEIDFQPKQTVQTNKLFRMSMGKATRRPQPRRDTCYDPSNNTDAIRRQNFQGFMKQEKTNKGERGLRRHGNVSDLRQVSPQKHLGMPSKLPVAGDEDSTEEDEPQSDEEF</sequence>
<feature type="region of interest" description="Disordered" evidence="1">
    <location>
        <begin position="425"/>
        <end position="458"/>
    </location>
</feature>
<feature type="region of interest" description="Disordered" evidence="1">
    <location>
        <begin position="261"/>
        <end position="331"/>
    </location>
</feature>
<reference evidence="3 4" key="1">
    <citation type="journal article" date="2016" name="Nat. Commun.">
        <title>Extremotolerant tardigrade genome and improved radiotolerance of human cultured cells by tardigrade-unique protein.</title>
        <authorList>
            <person name="Hashimoto T."/>
            <person name="Horikawa D.D."/>
            <person name="Saito Y."/>
            <person name="Kuwahara H."/>
            <person name="Kozuka-Hata H."/>
            <person name="Shin-I T."/>
            <person name="Minakuchi Y."/>
            <person name="Ohishi K."/>
            <person name="Motoyama A."/>
            <person name="Aizu T."/>
            <person name="Enomoto A."/>
            <person name="Kondo K."/>
            <person name="Tanaka S."/>
            <person name="Hara Y."/>
            <person name="Koshikawa S."/>
            <person name="Sagara H."/>
            <person name="Miura T."/>
            <person name="Yokobori S."/>
            <person name="Miyagawa K."/>
            <person name="Suzuki Y."/>
            <person name="Kubo T."/>
            <person name="Oyama M."/>
            <person name="Kohara Y."/>
            <person name="Fujiyama A."/>
            <person name="Arakawa K."/>
            <person name="Katayama T."/>
            <person name="Toyoda A."/>
            <person name="Kunieda T."/>
        </authorList>
    </citation>
    <scope>NUCLEOTIDE SEQUENCE [LARGE SCALE GENOMIC DNA]</scope>
    <source>
        <strain evidence="3 4">YOKOZUNA-1</strain>
    </source>
</reference>
<feature type="region of interest" description="Disordered" evidence="1">
    <location>
        <begin position="1"/>
        <end position="21"/>
    </location>
</feature>
<feature type="compositionally biased region" description="Basic and acidic residues" evidence="1">
    <location>
        <begin position="908"/>
        <end position="918"/>
    </location>
</feature>
<keyword evidence="4" id="KW-1185">Reference proteome</keyword>
<feature type="region of interest" description="Disordered" evidence="1">
    <location>
        <begin position="692"/>
        <end position="712"/>
    </location>
</feature>
<name>A0A1D1VP26_RAMVA</name>
<dbReference type="AlphaFoldDB" id="A0A1D1VP26"/>
<dbReference type="OrthoDB" id="6148071at2759"/>
<feature type="region of interest" description="Disordered" evidence="1">
    <location>
        <begin position="485"/>
        <end position="530"/>
    </location>
</feature>
<feature type="compositionally biased region" description="Basic and acidic residues" evidence="1">
    <location>
        <begin position="629"/>
        <end position="644"/>
    </location>
</feature>
<feature type="compositionally biased region" description="Acidic residues" evidence="1">
    <location>
        <begin position="947"/>
        <end position="963"/>
    </location>
</feature>
<evidence type="ECO:0000313" key="3">
    <source>
        <dbReference type="EMBL" id="GAV01913.1"/>
    </source>
</evidence>
<feature type="compositionally biased region" description="Basic and acidic residues" evidence="1">
    <location>
        <begin position="303"/>
        <end position="323"/>
    </location>
</feature>
<proteinExistence type="predicted"/>
<feature type="compositionally biased region" description="Low complexity" evidence="1">
    <location>
        <begin position="231"/>
        <end position="244"/>
    </location>
</feature>